<sequence length="60" mass="6848">MIEEARFGARKDQDDTCKILERTGEIAERSGLILAGLNRNVVLRLIQILERIEDGPKRIN</sequence>
<dbReference type="RefSeq" id="WP_168277564.1">
    <property type="nucleotide sequence ID" value="NZ_WIEZ01000054.1"/>
</dbReference>
<dbReference type="AlphaFoldDB" id="A0A8I2GZL0"/>
<proteinExistence type="predicted"/>
<organism evidence="1 2">
    <name type="scientific">Rhizobium leguminosarum bv. viciae</name>
    <dbReference type="NCBI Taxonomy" id="387"/>
    <lineage>
        <taxon>Bacteria</taxon>
        <taxon>Pseudomonadati</taxon>
        <taxon>Pseudomonadota</taxon>
        <taxon>Alphaproteobacteria</taxon>
        <taxon>Hyphomicrobiales</taxon>
        <taxon>Rhizobiaceae</taxon>
        <taxon>Rhizobium/Agrobacterium group</taxon>
        <taxon>Rhizobium</taxon>
    </lineage>
</organism>
<dbReference type="Proteomes" id="UP000662259">
    <property type="component" value="Unassembled WGS sequence"/>
</dbReference>
<protein>
    <submittedName>
        <fullName evidence="1">Uncharacterized protein</fullName>
    </submittedName>
</protein>
<gene>
    <name evidence="1" type="ORF">GFL91_36850</name>
</gene>
<evidence type="ECO:0000313" key="1">
    <source>
        <dbReference type="EMBL" id="NKM50373.1"/>
    </source>
</evidence>
<accession>A0A8I2GZL0</accession>
<comment type="caution">
    <text evidence="1">The sequence shown here is derived from an EMBL/GenBank/DDBJ whole genome shotgun (WGS) entry which is preliminary data.</text>
</comment>
<reference evidence="1" key="1">
    <citation type="submission" date="2019-10" db="EMBL/GenBank/DDBJ databases">
        <title>Rhizobium leguminosarum symbiovar viciae collection.</title>
        <authorList>
            <person name="Boivin S."/>
            <person name="Lepetit M."/>
        </authorList>
    </citation>
    <scope>NUCLEOTIDE SEQUENCE</scope>
    <source>
        <strain evidence="1">L143</strain>
    </source>
</reference>
<name>A0A8I2GZL0_RHILV</name>
<evidence type="ECO:0000313" key="2">
    <source>
        <dbReference type="Proteomes" id="UP000662259"/>
    </source>
</evidence>
<dbReference type="EMBL" id="WIEZ01000054">
    <property type="protein sequence ID" value="NKM50373.1"/>
    <property type="molecule type" value="Genomic_DNA"/>
</dbReference>